<comment type="function">
    <text evidence="12">GDP-Man:Man(3)GlcNAc(2)-PP-Dol alpha-1,2-mannosyltransferase that operates in the biosynthetic pathway of dolichol-linked oligosaccharides, the glycan precursors employed in protein asparagine (N)-glycosylation. The assembly of dolichol-linked oligosaccharides begins on the cytosolic side of the endoplasmic reticulum membrane and finishes in its lumen. The sequential addition of sugars to dolichol pyrophosphate produces dolichol-linked oligosaccharides containing fourteen sugars, including two GlcNAcs, nine mannoses and three glucoses. Once assembled, the oligosaccharide is transferred from the lipid to nascent proteins by oligosaccharyltransferases. Catalyzes, on the cytoplasmic face of the endoplasmic reticulum, the addition of the fourth and fifth mannose residues to the dolichol-linked oligosaccharide chain, to produce Man(5)GlcNAc(2)-PP-dolichol core oligosaccharide.</text>
</comment>
<dbReference type="Proteomes" id="UP001145021">
    <property type="component" value="Unassembled WGS sequence"/>
</dbReference>
<sequence>MMPSLESFIYYSFAVGVVIMVFVAVLLGVQVLTLGTQKHQDENKERVKKATSPDTSTHEAYYMGFFHPFANAGGGGERVLWTMVKAIQDKYPFVVSVIYSGDNIQRSQLLQNAKAKFGLEINPQTIYVVELQRRWWVEHKFRRLTLLVQSLGSVWLAMEAINGFRPDVFVDTVGYAFTYPLVQMVSSRIPVVSYTHYPTISSDMRTLVASREAGVSNDQNVAGSAFLTVLKSAYYAGFARLYMFCGSFAATIMTNSSWTHGHIVRLFGKPTMTRVVYPPCDTKRLVEFPLEHRSPIVMSLAQFRPEKNHALQIEAFAQLLHDHSESAAPAGWKKPSLADILEGKRGAVEYPALVMLGGARNIEDEARAEELRQLAKRLDVERQVHVVVNAPWEQVLRWLRTSAVGVHTMRDEHFGINVVEMMAAGLLTIAHDSAGPKLDIVTPAIRCGSDGTPNVPADADIKKLVDDGGFPVGMVASTAGEFAQMMRLALQRDRTALHAAIRSAARQAAASRFSEEAFRQAFYRRFDPVIRWLDNQRSDSDDSFE</sequence>
<organism evidence="15 16">
    <name type="scientific">Coemansia asiatica</name>
    <dbReference type="NCBI Taxonomy" id="1052880"/>
    <lineage>
        <taxon>Eukaryota</taxon>
        <taxon>Fungi</taxon>
        <taxon>Fungi incertae sedis</taxon>
        <taxon>Zoopagomycota</taxon>
        <taxon>Kickxellomycotina</taxon>
        <taxon>Kickxellomycetes</taxon>
        <taxon>Kickxellales</taxon>
        <taxon>Kickxellaceae</taxon>
        <taxon>Coemansia</taxon>
    </lineage>
</organism>
<dbReference type="Pfam" id="PF15924">
    <property type="entry name" value="ALG11_N"/>
    <property type="match status" value="1"/>
</dbReference>
<comment type="caution">
    <text evidence="15">The sequence shown here is derived from an EMBL/GenBank/DDBJ whole genome shotgun (WGS) entry which is preliminary data.</text>
</comment>
<evidence type="ECO:0000256" key="6">
    <source>
        <dbReference type="ARBA" id="ARBA00022679"/>
    </source>
</evidence>
<reference evidence="15" key="1">
    <citation type="submission" date="2022-07" db="EMBL/GenBank/DDBJ databases">
        <title>Phylogenomic reconstructions and comparative analyses of Kickxellomycotina fungi.</title>
        <authorList>
            <person name="Reynolds N.K."/>
            <person name="Stajich J.E."/>
            <person name="Barry K."/>
            <person name="Grigoriev I.V."/>
            <person name="Crous P."/>
            <person name="Smith M.E."/>
        </authorList>
    </citation>
    <scope>NUCLEOTIDE SEQUENCE</scope>
    <source>
        <strain evidence="15">NBRC 105413</strain>
    </source>
</reference>
<feature type="domain" description="ALG11 mannosyltransferase N-terminal" evidence="14">
    <location>
        <begin position="62"/>
        <end position="266"/>
    </location>
</feature>
<keyword evidence="6 12" id="KW-0808">Transferase</keyword>
<dbReference type="GO" id="GO:0005789">
    <property type="term" value="C:endoplasmic reticulum membrane"/>
    <property type="evidence" value="ECO:0007669"/>
    <property type="project" value="UniProtKB-SubCell"/>
</dbReference>
<dbReference type="InterPro" id="IPR001296">
    <property type="entry name" value="Glyco_trans_1"/>
</dbReference>
<name>A0A9W7XM40_9FUNG</name>
<dbReference type="AlphaFoldDB" id="A0A9W7XM40"/>
<evidence type="ECO:0000313" key="16">
    <source>
        <dbReference type="Proteomes" id="UP001145021"/>
    </source>
</evidence>
<comment type="similarity">
    <text evidence="12">Belongs to the glycosyltransferase group 1 family. Glycosyltransferase 4 subfamily.</text>
</comment>
<dbReference type="Pfam" id="PF00534">
    <property type="entry name" value="Glycos_transf_1"/>
    <property type="match status" value="1"/>
</dbReference>
<evidence type="ECO:0000256" key="5">
    <source>
        <dbReference type="ARBA" id="ARBA00022676"/>
    </source>
</evidence>
<keyword evidence="9 12" id="KW-1133">Transmembrane helix</keyword>
<dbReference type="EMBL" id="JANBOH010000121">
    <property type="protein sequence ID" value="KAJ1645162.1"/>
    <property type="molecule type" value="Genomic_DNA"/>
</dbReference>
<dbReference type="GO" id="GO:0004377">
    <property type="term" value="F:GDP-Man:Man(3)GlcNAc(2)-PP-Dol alpha-1,2-mannosyltransferase activity"/>
    <property type="evidence" value="ECO:0007669"/>
    <property type="project" value="UniProtKB-UniRule"/>
</dbReference>
<protein>
    <recommendedName>
        <fullName evidence="4 12">GDP-Man:Man(3)GlcNAc(2)-PP-Dol alpha-1,2-mannosyltransferase</fullName>
        <ecNumber evidence="3 12">2.4.1.131</ecNumber>
    </recommendedName>
</protein>
<dbReference type="InterPro" id="IPR031814">
    <property type="entry name" value="ALG11_N"/>
</dbReference>
<evidence type="ECO:0000259" key="13">
    <source>
        <dbReference type="Pfam" id="PF00534"/>
    </source>
</evidence>
<dbReference type="PANTHER" id="PTHR45919">
    <property type="entry name" value="GDP-MAN:MAN(3)GLCNAC(2)-PP-DOL ALPHA-1,2-MANNOSYLTRANSFERASE"/>
    <property type="match status" value="1"/>
</dbReference>
<keyword evidence="5 12" id="KW-0328">Glycosyltransferase</keyword>
<gene>
    <name evidence="15" type="primary">ALG11</name>
    <name evidence="15" type="ORF">LPJ64_003230</name>
</gene>
<evidence type="ECO:0000256" key="8">
    <source>
        <dbReference type="ARBA" id="ARBA00022824"/>
    </source>
</evidence>
<keyword evidence="7 12" id="KW-0812">Transmembrane</keyword>
<proteinExistence type="inferred from homology"/>
<evidence type="ECO:0000256" key="9">
    <source>
        <dbReference type="ARBA" id="ARBA00022989"/>
    </source>
</evidence>
<comment type="subcellular location">
    <subcellularLocation>
        <location evidence="1">Endoplasmic reticulum membrane</location>
        <topology evidence="1">Single-pass membrane protein</topology>
    </subcellularLocation>
</comment>
<evidence type="ECO:0000256" key="1">
    <source>
        <dbReference type="ARBA" id="ARBA00004389"/>
    </source>
</evidence>
<dbReference type="GO" id="GO:0006487">
    <property type="term" value="P:protein N-linked glycosylation"/>
    <property type="evidence" value="ECO:0007669"/>
    <property type="project" value="TreeGrafter"/>
</dbReference>
<feature type="domain" description="Glycosyl transferase family 1" evidence="13">
    <location>
        <begin position="290"/>
        <end position="444"/>
    </location>
</feature>
<comment type="pathway">
    <text evidence="2 12">Protein modification; protein glycosylation.</text>
</comment>
<evidence type="ECO:0000256" key="11">
    <source>
        <dbReference type="ARBA" id="ARBA00045065"/>
    </source>
</evidence>
<keyword evidence="10 12" id="KW-0472">Membrane</keyword>
<dbReference type="CDD" id="cd03806">
    <property type="entry name" value="GT4_ALG11-like"/>
    <property type="match status" value="1"/>
</dbReference>
<evidence type="ECO:0000256" key="7">
    <source>
        <dbReference type="ARBA" id="ARBA00022692"/>
    </source>
</evidence>
<evidence type="ECO:0000256" key="4">
    <source>
        <dbReference type="ARBA" id="ARBA00022018"/>
    </source>
</evidence>
<dbReference type="Gene3D" id="3.40.50.2000">
    <property type="entry name" value="Glycogen Phosphorylase B"/>
    <property type="match status" value="1"/>
</dbReference>
<dbReference type="PANTHER" id="PTHR45919:SF1">
    <property type="entry name" value="GDP-MAN:MAN(3)GLCNAC(2)-PP-DOL ALPHA-1,2-MANNOSYLTRANSFERASE"/>
    <property type="match status" value="1"/>
</dbReference>
<keyword evidence="8 12" id="KW-0256">Endoplasmic reticulum</keyword>
<evidence type="ECO:0000256" key="10">
    <source>
        <dbReference type="ARBA" id="ARBA00023136"/>
    </source>
</evidence>
<evidence type="ECO:0000256" key="3">
    <source>
        <dbReference type="ARBA" id="ARBA00012645"/>
    </source>
</evidence>
<evidence type="ECO:0000256" key="12">
    <source>
        <dbReference type="RuleBase" id="RU367051"/>
    </source>
</evidence>
<accession>A0A9W7XM40</accession>
<dbReference type="InterPro" id="IPR038013">
    <property type="entry name" value="ALG11"/>
</dbReference>
<comment type="catalytic activity">
    <reaction evidence="11 12">
        <text>an alpha-D-Man-(1-&gt;3)-[alpha-D-Man-(1-&gt;6)]-beta-D-Man-(1-&gt;4)-beta-D-GlcNAc-(1-&gt;4)-alpha-D-GlcNAc-diphospho-di-trans,poly-cis-dolichol + 2 GDP-alpha-D-mannose = an alpha-D-Man-(1-&gt;2)-alpha-D-Man-(1-&gt;2)-alpha-D-Man-(1-&gt;3)-[alpha-D-Man-(1-&gt;6)]-beta-D-Man-(1-&gt;4)-beta-D-GlcNAc-(1-&gt;4)-alpha-D-GlcNAc-diphospho-di-trans,poly-cis-dolichol + 2 GDP + 2 H(+)</text>
        <dbReference type="Rhea" id="RHEA:29523"/>
        <dbReference type="Rhea" id="RHEA-COMP:19515"/>
        <dbReference type="Rhea" id="RHEA-COMP:19516"/>
        <dbReference type="ChEBI" id="CHEBI:15378"/>
        <dbReference type="ChEBI" id="CHEBI:57527"/>
        <dbReference type="ChEBI" id="CHEBI:58189"/>
        <dbReference type="ChEBI" id="CHEBI:132511"/>
        <dbReference type="ChEBI" id="CHEBI:132515"/>
        <dbReference type="EC" id="2.4.1.131"/>
    </reaction>
    <physiologicalReaction direction="left-to-right" evidence="11 12">
        <dbReference type="Rhea" id="RHEA:29524"/>
    </physiologicalReaction>
</comment>
<feature type="transmembrane region" description="Helical" evidence="12">
    <location>
        <begin position="7"/>
        <end position="29"/>
    </location>
</feature>
<keyword evidence="16" id="KW-1185">Reference proteome</keyword>
<evidence type="ECO:0000259" key="14">
    <source>
        <dbReference type="Pfam" id="PF15924"/>
    </source>
</evidence>
<evidence type="ECO:0000313" key="15">
    <source>
        <dbReference type="EMBL" id="KAJ1645162.1"/>
    </source>
</evidence>
<dbReference type="EC" id="2.4.1.131" evidence="3 12"/>
<evidence type="ECO:0000256" key="2">
    <source>
        <dbReference type="ARBA" id="ARBA00004922"/>
    </source>
</evidence>
<dbReference type="SUPFAM" id="SSF53756">
    <property type="entry name" value="UDP-Glycosyltransferase/glycogen phosphorylase"/>
    <property type="match status" value="1"/>
</dbReference>